<evidence type="ECO:0000313" key="1">
    <source>
        <dbReference type="EMBL" id="KKL81078.1"/>
    </source>
</evidence>
<dbReference type="AlphaFoldDB" id="A0A0F9F466"/>
<sequence length="24" mass="2743">EMAVWKDFHNTIKNAVANLKLQGD</sequence>
<accession>A0A0F9F466</accession>
<feature type="non-terminal residue" evidence="1">
    <location>
        <position position="1"/>
    </location>
</feature>
<reference evidence="1" key="1">
    <citation type="journal article" date="2015" name="Nature">
        <title>Complex archaea that bridge the gap between prokaryotes and eukaryotes.</title>
        <authorList>
            <person name="Spang A."/>
            <person name="Saw J.H."/>
            <person name="Jorgensen S.L."/>
            <person name="Zaremba-Niedzwiedzka K."/>
            <person name="Martijn J."/>
            <person name="Lind A.E."/>
            <person name="van Eijk R."/>
            <person name="Schleper C."/>
            <person name="Guy L."/>
            <person name="Ettema T.J."/>
        </authorList>
    </citation>
    <scope>NUCLEOTIDE SEQUENCE</scope>
</reference>
<organism evidence="1">
    <name type="scientific">marine sediment metagenome</name>
    <dbReference type="NCBI Taxonomy" id="412755"/>
    <lineage>
        <taxon>unclassified sequences</taxon>
        <taxon>metagenomes</taxon>
        <taxon>ecological metagenomes</taxon>
    </lineage>
</organism>
<proteinExistence type="predicted"/>
<dbReference type="EMBL" id="LAZR01022666">
    <property type="protein sequence ID" value="KKL81078.1"/>
    <property type="molecule type" value="Genomic_DNA"/>
</dbReference>
<protein>
    <submittedName>
        <fullName evidence="1">Uncharacterized protein</fullName>
    </submittedName>
</protein>
<name>A0A0F9F466_9ZZZZ</name>
<gene>
    <name evidence="1" type="ORF">LCGC14_1998290</name>
</gene>
<comment type="caution">
    <text evidence="1">The sequence shown here is derived from an EMBL/GenBank/DDBJ whole genome shotgun (WGS) entry which is preliminary data.</text>
</comment>